<dbReference type="Proteomes" id="UP001164250">
    <property type="component" value="Chromosome 5"/>
</dbReference>
<proteinExistence type="predicted"/>
<protein>
    <submittedName>
        <fullName evidence="1">Uncharacterized protein</fullName>
    </submittedName>
</protein>
<evidence type="ECO:0000313" key="1">
    <source>
        <dbReference type="EMBL" id="KAJ0096310.1"/>
    </source>
</evidence>
<evidence type="ECO:0000313" key="2">
    <source>
        <dbReference type="Proteomes" id="UP001164250"/>
    </source>
</evidence>
<dbReference type="EMBL" id="CM047901">
    <property type="protein sequence ID" value="KAJ0096310.1"/>
    <property type="molecule type" value="Genomic_DNA"/>
</dbReference>
<keyword evidence="2" id="KW-1185">Reference proteome</keyword>
<reference evidence="2" key="1">
    <citation type="journal article" date="2023" name="G3 (Bethesda)">
        <title>Genome assembly and association tests identify interacting loci associated with vigor, precocity, and sex in interspecific pistachio rootstocks.</title>
        <authorList>
            <person name="Palmer W."/>
            <person name="Jacygrad E."/>
            <person name="Sagayaradj S."/>
            <person name="Cavanaugh K."/>
            <person name="Han R."/>
            <person name="Bertier L."/>
            <person name="Beede B."/>
            <person name="Kafkas S."/>
            <person name="Golino D."/>
            <person name="Preece J."/>
            <person name="Michelmore R."/>
        </authorList>
    </citation>
    <scope>NUCLEOTIDE SEQUENCE [LARGE SCALE GENOMIC DNA]</scope>
</reference>
<name>A0ACC1BBK5_9ROSI</name>
<accession>A0ACC1BBK5</accession>
<gene>
    <name evidence="1" type="ORF">Patl1_27532</name>
</gene>
<comment type="caution">
    <text evidence="1">The sequence shown here is derived from an EMBL/GenBank/DDBJ whole genome shotgun (WGS) entry which is preliminary data.</text>
</comment>
<organism evidence="1 2">
    <name type="scientific">Pistacia atlantica</name>
    <dbReference type="NCBI Taxonomy" id="434234"/>
    <lineage>
        <taxon>Eukaryota</taxon>
        <taxon>Viridiplantae</taxon>
        <taxon>Streptophyta</taxon>
        <taxon>Embryophyta</taxon>
        <taxon>Tracheophyta</taxon>
        <taxon>Spermatophyta</taxon>
        <taxon>Magnoliopsida</taxon>
        <taxon>eudicotyledons</taxon>
        <taxon>Gunneridae</taxon>
        <taxon>Pentapetalae</taxon>
        <taxon>rosids</taxon>
        <taxon>malvids</taxon>
        <taxon>Sapindales</taxon>
        <taxon>Anacardiaceae</taxon>
        <taxon>Pistacia</taxon>
    </lineage>
</organism>
<sequence>MNVDKANIAIDFVGYSRSGLDATTSQLFIVSYVFITAQFYIHSFFWYPVYLLPPSCTVTGTSFLKRNRKAGGAPSNARIFQFPSDSFRIQGVKRSSFLG</sequence>